<evidence type="ECO:0000313" key="12">
    <source>
        <dbReference type="Proteomes" id="UP000051647"/>
    </source>
</evidence>
<dbReference type="Gene3D" id="1.10.1610.10">
    <property type="match status" value="1"/>
</dbReference>
<keyword evidence="12" id="KW-1185">Reference proteome</keyword>
<dbReference type="PANTHER" id="PTHR43463">
    <property type="entry name" value="NICOTINATE-NUCLEOTIDE--DIMETHYLBENZIMIDAZOLE PHOSPHORIBOSYLTRANSFERASE"/>
    <property type="match status" value="1"/>
</dbReference>
<dbReference type="SUPFAM" id="SSF52733">
    <property type="entry name" value="Nicotinate mononucleotide:5,6-dimethylbenzimidazole phosphoribosyltransferase (CobT)"/>
    <property type="match status" value="1"/>
</dbReference>
<dbReference type="InterPro" id="IPR036087">
    <property type="entry name" value="Nict_dMeBzImd_PRibTrfase_sf"/>
</dbReference>
<dbReference type="NCBIfam" id="NF000996">
    <property type="entry name" value="PRK00105.1"/>
    <property type="match status" value="1"/>
</dbReference>
<dbReference type="PATRIC" id="fig|1423815.3.peg.482"/>
<dbReference type="FunFam" id="3.40.50.10210:FF:000001">
    <property type="entry name" value="Nicotinate-nucleotide--dimethylbenzimidazole phosphoribosyltransferase"/>
    <property type="match status" value="1"/>
</dbReference>
<accession>A0A0R1SD74</accession>
<organism evidence="11 12">
    <name type="scientific">Companilactobacillus versmoldensis DSM 14857 = KCTC 3814</name>
    <dbReference type="NCBI Taxonomy" id="1423815"/>
    <lineage>
        <taxon>Bacteria</taxon>
        <taxon>Bacillati</taxon>
        <taxon>Bacillota</taxon>
        <taxon>Bacilli</taxon>
        <taxon>Lactobacillales</taxon>
        <taxon>Lactobacillaceae</taxon>
        <taxon>Companilactobacillus</taxon>
    </lineage>
</organism>
<reference evidence="11 12" key="1">
    <citation type="journal article" date="2015" name="Genome Announc.">
        <title>Expanding the biotechnology potential of lactobacilli through comparative genomics of 213 strains and associated genera.</title>
        <authorList>
            <person name="Sun Z."/>
            <person name="Harris H.M."/>
            <person name="McCann A."/>
            <person name="Guo C."/>
            <person name="Argimon S."/>
            <person name="Zhang W."/>
            <person name="Yang X."/>
            <person name="Jeffery I.B."/>
            <person name="Cooney J.C."/>
            <person name="Kagawa T.F."/>
            <person name="Liu W."/>
            <person name="Song Y."/>
            <person name="Salvetti E."/>
            <person name="Wrobel A."/>
            <person name="Rasinkangas P."/>
            <person name="Parkhill J."/>
            <person name="Rea M.C."/>
            <person name="O'Sullivan O."/>
            <person name="Ritari J."/>
            <person name="Douillard F.P."/>
            <person name="Paul Ross R."/>
            <person name="Yang R."/>
            <person name="Briner A.E."/>
            <person name="Felis G.E."/>
            <person name="de Vos W.M."/>
            <person name="Barrangou R."/>
            <person name="Klaenhammer T.R."/>
            <person name="Caufield P.W."/>
            <person name="Cui Y."/>
            <person name="Zhang H."/>
            <person name="O'Toole P.W."/>
        </authorList>
    </citation>
    <scope>NUCLEOTIDE SEQUENCE [LARGE SCALE GENOMIC DNA]</scope>
    <source>
        <strain evidence="11 12">DSM 14857</strain>
    </source>
</reference>
<evidence type="ECO:0000256" key="9">
    <source>
        <dbReference type="ARBA" id="ARBA00047340"/>
    </source>
</evidence>
<dbReference type="NCBIfam" id="TIGR03160">
    <property type="entry name" value="cobT_DBIPRT"/>
    <property type="match status" value="1"/>
</dbReference>
<keyword evidence="7 11" id="KW-0328">Glycosyltransferase</keyword>
<dbReference type="GO" id="GO:0009236">
    <property type="term" value="P:cobalamin biosynthetic process"/>
    <property type="evidence" value="ECO:0007669"/>
    <property type="project" value="UniProtKB-UniRule"/>
</dbReference>
<dbReference type="UniPathway" id="UPA00061">
    <property type="reaction ID" value="UER00516"/>
</dbReference>
<evidence type="ECO:0000256" key="1">
    <source>
        <dbReference type="ARBA" id="ARBA00002197"/>
    </source>
</evidence>
<evidence type="ECO:0000256" key="5">
    <source>
        <dbReference type="ARBA" id="ARBA00015486"/>
    </source>
</evidence>
<comment type="catalytic activity">
    <reaction evidence="9">
        <text>5,6-dimethylbenzimidazole + nicotinate beta-D-ribonucleotide = alpha-ribazole 5'-phosphate + nicotinate + H(+)</text>
        <dbReference type="Rhea" id="RHEA:11196"/>
        <dbReference type="ChEBI" id="CHEBI:15378"/>
        <dbReference type="ChEBI" id="CHEBI:15890"/>
        <dbReference type="ChEBI" id="CHEBI:32544"/>
        <dbReference type="ChEBI" id="CHEBI:57502"/>
        <dbReference type="ChEBI" id="CHEBI:57918"/>
        <dbReference type="EC" id="2.4.2.21"/>
    </reaction>
</comment>
<name>A0A0R1SD74_9LACO</name>
<dbReference type="InterPro" id="IPR017846">
    <property type="entry name" value="Nict_dMeBzImd_PRibTrfase_bact"/>
</dbReference>
<comment type="similarity">
    <text evidence="3">Belongs to the CobT family.</text>
</comment>
<dbReference type="CDD" id="cd02439">
    <property type="entry name" value="DMB-PRT_CobT"/>
    <property type="match status" value="1"/>
</dbReference>
<dbReference type="RefSeq" id="WP_010624482.1">
    <property type="nucleotide sequence ID" value="NZ_AZFA01000013.1"/>
</dbReference>
<dbReference type="InterPro" id="IPR003200">
    <property type="entry name" value="Nict_dMeBzImd_PRibTrfase"/>
</dbReference>
<dbReference type="eggNOG" id="COG2038">
    <property type="taxonomic scope" value="Bacteria"/>
</dbReference>
<sequence>MNISPNLISQTAQKDMRQRLNDLAKPVDGLGHLEALAVKLAGIEGTTDLKLDQRCCLQFAGDHGIVEEDVSATPKRVTAQQSINSLDHTTTIGVLSDLFHCDLKVIDVGVDHQFSDPRIIDAKIAPGTNNFLHQSAMTRSQAKQALQVGFDQANQAIKEGNNVLLIGEIGIGNTSSASAIIAAALNLPASEVVGRGSNISDQKMAHKLAVIQEALDNKTIDSSDPIDILSQVGGYEIGAMCGAIIAAANAGVPLVLDGFLTYSACILAQKFIPDIGEHVIASHSSHENGTKVALKSLGLKANFNLDLAVGEGSGAALLLPWFDAIENLLEKMMTLQKMQVAFAK</sequence>
<dbReference type="EMBL" id="AZFA01000013">
    <property type="protein sequence ID" value="KRL66601.1"/>
    <property type="molecule type" value="Genomic_DNA"/>
</dbReference>
<evidence type="ECO:0000256" key="8">
    <source>
        <dbReference type="ARBA" id="ARBA00022679"/>
    </source>
</evidence>
<dbReference type="GO" id="GO:0008939">
    <property type="term" value="F:nicotinate-nucleotide-dimethylbenzimidazole phosphoribosyltransferase activity"/>
    <property type="evidence" value="ECO:0007669"/>
    <property type="project" value="UniProtKB-UniRule"/>
</dbReference>
<dbReference type="Pfam" id="PF02277">
    <property type="entry name" value="DBI_PRT"/>
    <property type="match status" value="1"/>
</dbReference>
<evidence type="ECO:0000256" key="10">
    <source>
        <dbReference type="NCBIfam" id="TIGR03160"/>
    </source>
</evidence>
<dbReference type="STRING" id="1423815.FC27_GL000475"/>
<evidence type="ECO:0000256" key="2">
    <source>
        <dbReference type="ARBA" id="ARBA00005049"/>
    </source>
</evidence>
<keyword evidence="6" id="KW-0169">Cobalamin biosynthesis</keyword>
<evidence type="ECO:0000256" key="7">
    <source>
        <dbReference type="ARBA" id="ARBA00022676"/>
    </source>
</evidence>
<evidence type="ECO:0000313" key="11">
    <source>
        <dbReference type="EMBL" id="KRL66601.1"/>
    </source>
</evidence>
<proteinExistence type="inferred from homology"/>
<evidence type="ECO:0000256" key="6">
    <source>
        <dbReference type="ARBA" id="ARBA00022573"/>
    </source>
</evidence>
<gene>
    <name evidence="11" type="ORF">FC27_GL000475</name>
</gene>
<dbReference type="EC" id="2.4.2.21" evidence="4 10"/>
<protein>
    <recommendedName>
        <fullName evidence="5 10">Nicotinate-nucleotide--dimethylbenzimidazole phosphoribosyltransferase</fullName>
        <ecNumber evidence="4 10">2.4.2.21</ecNumber>
    </recommendedName>
</protein>
<dbReference type="Gene3D" id="3.40.50.10210">
    <property type="match status" value="1"/>
</dbReference>
<comment type="function">
    <text evidence="1">Catalyzes the synthesis of alpha-ribazole-5'-phosphate from nicotinate mononucleotide (NAMN) and 5,6-dimethylbenzimidazole (DMB).</text>
</comment>
<comment type="caution">
    <text evidence="11">The sequence shown here is derived from an EMBL/GenBank/DDBJ whole genome shotgun (WGS) entry which is preliminary data.</text>
</comment>
<dbReference type="AlphaFoldDB" id="A0A0R1SD74"/>
<evidence type="ECO:0000256" key="3">
    <source>
        <dbReference type="ARBA" id="ARBA00007110"/>
    </source>
</evidence>
<dbReference type="PANTHER" id="PTHR43463:SF1">
    <property type="entry name" value="NICOTINATE-NUCLEOTIDE--DIMETHYLBENZIMIDAZOLE PHOSPHORIBOSYLTRANSFERASE"/>
    <property type="match status" value="1"/>
</dbReference>
<dbReference type="InterPro" id="IPR023195">
    <property type="entry name" value="Nict_dMeBzImd_PRibTrfase_N"/>
</dbReference>
<keyword evidence="8 11" id="KW-0808">Transferase</keyword>
<dbReference type="Proteomes" id="UP000051647">
    <property type="component" value="Unassembled WGS sequence"/>
</dbReference>
<evidence type="ECO:0000256" key="4">
    <source>
        <dbReference type="ARBA" id="ARBA00011991"/>
    </source>
</evidence>
<comment type="pathway">
    <text evidence="2">Nucleoside biosynthesis; alpha-ribazole biosynthesis; alpha-ribazole from 5,6-dimethylbenzimidazole: step 1/2.</text>
</comment>